<dbReference type="Pfam" id="PF02210">
    <property type="entry name" value="Laminin_G_2"/>
    <property type="match status" value="1"/>
</dbReference>
<dbReference type="SMART" id="SM00282">
    <property type="entry name" value="LamG"/>
    <property type="match status" value="1"/>
</dbReference>
<evidence type="ECO:0000256" key="8">
    <source>
        <dbReference type="ARBA" id="ARBA00022989"/>
    </source>
</evidence>
<evidence type="ECO:0000256" key="1">
    <source>
        <dbReference type="ARBA" id="ARBA00004251"/>
    </source>
</evidence>
<dbReference type="Gene3D" id="2.60.40.60">
    <property type="entry name" value="Cadherins"/>
    <property type="match status" value="7"/>
</dbReference>
<evidence type="ECO:0000256" key="3">
    <source>
        <dbReference type="ARBA" id="ARBA00022692"/>
    </source>
</evidence>
<dbReference type="PANTHER" id="PTHR24027:SF422">
    <property type="entry name" value="CADHERIN DOMAIN-CONTAINING PROTEIN"/>
    <property type="match status" value="1"/>
</dbReference>
<feature type="region of interest" description="Disordered" evidence="16">
    <location>
        <begin position="1462"/>
        <end position="1481"/>
    </location>
</feature>
<evidence type="ECO:0000256" key="13">
    <source>
        <dbReference type="PROSITE-ProRule" id="PRU00122"/>
    </source>
</evidence>
<feature type="domain" description="Cadherin" evidence="20">
    <location>
        <begin position="56"/>
        <end position="165"/>
    </location>
</feature>
<keyword evidence="4 18" id="KW-0732">Signal</keyword>
<evidence type="ECO:0000256" key="16">
    <source>
        <dbReference type="SAM" id="MobiDB-lite"/>
    </source>
</evidence>
<dbReference type="CDD" id="cd11304">
    <property type="entry name" value="Cadherin_repeat"/>
    <property type="match status" value="5"/>
</dbReference>
<dbReference type="GO" id="GO:0007156">
    <property type="term" value="P:homophilic cell adhesion via plasma membrane adhesion molecules"/>
    <property type="evidence" value="ECO:0007669"/>
    <property type="project" value="InterPro"/>
</dbReference>
<dbReference type="InterPro" id="IPR020894">
    <property type="entry name" value="Cadherin_CS"/>
</dbReference>
<evidence type="ECO:0000256" key="6">
    <source>
        <dbReference type="ARBA" id="ARBA00022837"/>
    </source>
</evidence>
<feature type="domain" description="Cadherin" evidence="20">
    <location>
        <begin position="166"/>
        <end position="273"/>
    </location>
</feature>
<gene>
    <name evidence="21" type="primary">Gb1cad</name>
</gene>
<dbReference type="GO" id="GO:0045296">
    <property type="term" value="F:cadherin binding"/>
    <property type="evidence" value="ECO:0007669"/>
    <property type="project" value="TreeGrafter"/>
</dbReference>
<comment type="caution">
    <text evidence="13">Lacks conserved residue(s) required for the propagation of feature annotation.</text>
</comment>
<organism evidence="21">
    <name type="scientific">Gryllus bimaculatus</name>
    <name type="common">Two-spotted cricket</name>
    <dbReference type="NCBI Taxonomy" id="6999"/>
    <lineage>
        <taxon>Eukaryota</taxon>
        <taxon>Metazoa</taxon>
        <taxon>Ecdysozoa</taxon>
        <taxon>Arthropoda</taxon>
        <taxon>Hexapoda</taxon>
        <taxon>Insecta</taxon>
        <taxon>Pterygota</taxon>
        <taxon>Neoptera</taxon>
        <taxon>Polyneoptera</taxon>
        <taxon>Orthoptera</taxon>
        <taxon>Ensifera</taxon>
        <taxon>Gryllidea</taxon>
        <taxon>Grylloidea</taxon>
        <taxon>Gryllidae</taxon>
        <taxon>Gryllinae</taxon>
        <taxon>Gryllus</taxon>
    </lineage>
</organism>
<keyword evidence="5" id="KW-0677">Repeat</keyword>
<evidence type="ECO:0000256" key="12">
    <source>
        <dbReference type="PROSITE-ProRule" id="PRU00043"/>
    </source>
</evidence>
<comment type="function">
    <text evidence="15">Cadherins are calcium-dependent cell adhesion proteins.</text>
</comment>
<evidence type="ECO:0000259" key="20">
    <source>
        <dbReference type="PROSITE" id="PS50268"/>
    </source>
</evidence>
<dbReference type="Pfam" id="PF00028">
    <property type="entry name" value="Cadherin"/>
    <property type="match status" value="5"/>
</dbReference>
<keyword evidence="3 14" id="KW-0812">Transmembrane</keyword>
<dbReference type="GO" id="GO:0016339">
    <property type="term" value="P:calcium-dependent cell-cell adhesion via plasma membrane cell adhesion molecules"/>
    <property type="evidence" value="ECO:0007669"/>
    <property type="project" value="TreeGrafter"/>
</dbReference>
<dbReference type="GO" id="GO:0048589">
    <property type="term" value="P:developmental growth"/>
    <property type="evidence" value="ECO:0007669"/>
    <property type="project" value="UniProtKB-ARBA"/>
</dbReference>
<dbReference type="InterPro" id="IPR027397">
    <property type="entry name" value="Catenin-bd_sf"/>
</dbReference>
<dbReference type="InterPro" id="IPR056370">
    <property type="entry name" value="Shg-like_Ig-like"/>
</dbReference>
<sequence length="1481" mass="166296">MEAVILFLLLCSSFSTLRGNDLIDSGGVARVSRLSSLSEGRGTVSVQSNSKPTFKNCSKYQPSVLEETEPGRHVLTVQAEDRDPPDAGGTLTYSFVTALGEREKFRIDNVTGEITTKQPFDRDEPSREKEVYIAVRATDNGRPQLDDICSIKVVIEDINDNRPIFDKVSYHESVPKDLKVGREVMRISATDIDDGKNSIVSYILMSERDASDMNYFRIDENTGVIFLNKSIDKPVDYKFKMKARAMDHGKPSLEQDIGVEITVVGSNRKAPTFLKTPDTLYIKENHTDFSTPLITIQASSNIPNDTPVFELLIGRTEQTNKQNTFVLEQHNDTAYIKLGKRLDYEAINEYQLIVRVQNKDNLAAQQFIVIKVEDVNDVIPVFIDIVPGSVLENEPPGTPVMQVRAIDLDGTTAHNQVTYELENVTEVQERFQIDPHTGNITTKVKFDREEKDFYKVKVIATDSSPSALFHDGRHNKGEHTFRIEIADINDNQPRFTKKMYIFEEIPEDANLNQQVGEVRAEDKDSASPVTYSIIDGNIGNAFLIENTTGKIRVKNALDYEIRTEYMLTVRAFDGAYKDEANVSIKIGNVNDNPPIFLPYNKNITIKEEELPEEECITKLEAYDPDIVNRSWPQHIVYFVVKEDQKDKLKINKDGCLSLIKSLDRDPPNGYDEWQVFIAADDEDGDVKSLRQTTDFLIHLIDINDNAPFLDMVQPVIWMENQPPGNITVLTAKDYDSDENGPPFKFVIDENASEDIKRKFYILDATLFANVTFDREEKKVYHIPIAITDSGVPPLTNTSFLMVVIGDVNDNAMKNGESSIFVYNYKGKAPDTVIGRVYVDDPDDWDIVDKHFRWKSDNVNQPFWLDTETGMITMLSGTSNSSFRLEFIVTEKSALIKEHFVEAAVNVTVKELPEEAVDKSGSIRFAGVSAEDFIAPGPNLKPSKLAQFSAYLANILNTSEENIDTFTVLHSPHNNDSNLLDVRFSVHGSPYYHPEKLNAIVGEHQEKLEIELGVEVVMINIDECLIEKAFCSELSCTNILNKSEVPYPVYTNTSSFVGVKAFVDPVCECQINPPKTKCLNGGTPLEDRCECNPGFEGPNCEILSVGFHGDGWALYPPIPACKEASLSLDVTPTKDDGLILYVGPIRRNTVLNVQDFMSLELKDGYPRLLMDYGSGTTFLEHKQSRLSDGKLHHIDIFWTNTSIEMKVDSCQMSSCLRLTTPIKPNEFLNVNGPLQLGGSFVDLASLSKEMLWNYAPSDEKFSGCIRNLTFNGKTYNLGMPSHFKNIDPGCNKGLAKAVSFGIDTNFLVAILVCIAILLILLLAVVVHRRKTDDMYKDTDDIRENIINYEDEGGGEGDMTGYDLNVLRLMYDNQEKPPVKENIQTKGPDEVPDICGFLDDKKKVCDNDPETNPFDDVRHYAYEGDGNTTGSLSSLASGTDEGDLNFDYLSNFGPRFRKLADMYGEEPSDEEETFQNPASESWC</sequence>
<reference evidence="21" key="1">
    <citation type="journal article" date="2005" name="Evol. Dev.">
        <title>Diversification of epithelial adherens junctions with independent reductive changes in cadherin form: identification of potential molecular synapomorphies among bilaterians.</title>
        <authorList>
            <person name="Oda H."/>
            <person name="Tagawa K."/>
            <person name="Akiyama-Oda Y."/>
        </authorList>
    </citation>
    <scope>NUCLEOTIDE SEQUENCE</scope>
</reference>
<dbReference type="InterPro" id="IPR000233">
    <property type="entry name" value="Cadherin_Y-type_LIR"/>
</dbReference>
<evidence type="ECO:0000256" key="2">
    <source>
        <dbReference type="ARBA" id="ARBA00022536"/>
    </source>
</evidence>
<keyword evidence="10" id="KW-1015">Disulfide bond</keyword>
<dbReference type="GO" id="GO:0007163">
    <property type="term" value="P:establishment or maintenance of cell polarity"/>
    <property type="evidence" value="ECO:0007669"/>
    <property type="project" value="UniProtKB-ARBA"/>
</dbReference>
<keyword evidence="2" id="KW-0245">EGF-like domain</keyword>
<keyword evidence="11" id="KW-0325">Glycoprotein</keyword>
<accession>Q5CCT0</accession>
<dbReference type="InterPro" id="IPR015919">
    <property type="entry name" value="Cadherin-like_sf"/>
</dbReference>
<feature type="domain" description="Cadherin" evidence="20">
    <location>
        <begin position="389"/>
        <end position="495"/>
    </location>
</feature>
<dbReference type="PROSITE" id="PS01186">
    <property type="entry name" value="EGF_2"/>
    <property type="match status" value="1"/>
</dbReference>
<dbReference type="EMBL" id="AB190295">
    <property type="protein sequence ID" value="BAD91050.1"/>
    <property type="molecule type" value="mRNA"/>
</dbReference>
<dbReference type="InterPro" id="IPR000742">
    <property type="entry name" value="EGF"/>
</dbReference>
<dbReference type="FunFam" id="2.60.40.60:FF:000033">
    <property type="entry name" value="FAT atypical cadherin 1"/>
    <property type="match status" value="1"/>
</dbReference>
<dbReference type="GO" id="GO:0007424">
    <property type="term" value="P:open tracheal system development"/>
    <property type="evidence" value="ECO:0007669"/>
    <property type="project" value="UniProtKB-ARBA"/>
</dbReference>
<dbReference type="PANTHER" id="PTHR24027">
    <property type="entry name" value="CADHERIN-23"/>
    <property type="match status" value="1"/>
</dbReference>
<comment type="subcellular location">
    <subcellularLocation>
        <location evidence="1 14">Cell membrane</location>
        <topology evidence="1 14">Single-pass type I membrane protein</topology>
    </subcellularLocation>
</comment>
<dbReference type="GO" id="GO:0007431">
    <property type="term" value="P:salivary gland development"/>
    <property type="evidence" value="ECO:0007669"/>
    <property type="project" value="UniProtKB-ARBA"/>
</dbReference>
<evidence type="ECO:0000256" key="18">
    <source>
        <dbReference type="SAM" id="SignalP"/>
    </source>
</evidence>
<keyword evidence="6 12" id="KW-0106">Calcium</keyword>
<dbReference type="GO" id="GO:0005912">
    <property type="term" value="C:adherens junction"/>
    <property type="evidence" value="ECO:0007669"/>
    <property type="project" value="TreeGrafter"/>
</dbReference>
<dbReference type="GO" id="GO:0048565">
    <property type="term" value="P:digestive tract development"/>
    <property type="evidence" value="ECO:0007669"/>
    <property type="project" value="UniProtKB-ARBA"/>
</dbReference>
<dbReference type="GO" id="GO:0008013">
    <property type="term" value="F:beta-catenin binding"/>
    <property type="evidence" value="ECO:0007669"/>
    <property type="project" value="TreeGrafter"/>
</dbReference>
<dbReference type="GO" id="GO:0000902">
    <property type="term" value="P:cell morphogenesis"/>
    <property type="evidence" value="ECO:0007669"/>
    <property type="project" value="TreeGrafter"/>
</dbReference>
<evidence type="ECO:0000256" key="7">
    <source>
        <dbReference type="ARBA" id="ARBA00022889"/>
    </source>
</evidence>
<dbReference type="CDD" id="cd00110">
    <property type="entry name" value="LamG"/>
    <property type="match status" value="1"/>
</dbReference>
<dbReference type="FunFam" id="2.60.40.60:FF:000058">
    <property type="entry name" value="FAT atypical cadherin 3"/>
    <property type="match status" value="1"/>
</dbReference>
<feature type="domain" description="Cadherin" evidence="20">
    <location>
        <begin position="274"/>
        <end position="382"/>
    </location>
</feature>
<dbReference type="GO" id="GO:0016342">
    <property type="term" value="C:catenin complex"/>
    <property type="evidence" value="ECO:0007669"/>
    <property type="project" value="TreeGrafter"/>
</dbReference>
<dbReference type="InterPro" id="IPR001791">
    <property type="entry name" value="Laminin_G"/>
</dbReference>
<evidence type="ECO:0000256" key="4">
    <source>
        <dbReference type="ARBA" id="ARBA00022729"/>
    </source>
</evidence>
<evidence type="ECO:0000256" key="17">
    <source>
        <dbReference type="SAM" id="Phobius"/>
    </source>
</evidence>
<dbReference type="GO" id="GO:0009887">
    <property type="term" value="P:animal organ morphogenesis"/>
    <property type="evidence" value="ECO:0007669"/>
    <property type="project" value="UniProtKB-ARBA"/>
</dbReference>
<evidence type="ECO:0000256" key="5">
    <source>
        <dbReference type="ARBA" id="ARBA00022737"/>
    </source>
</evidence>
<dbReference type="PROSITE" id="PS50268">
    <property type="entry name" value="CADHERIN_2"/>
    <property type="match status" value="7"/>
</dbReference>
<dbReference type="FunFam" id="4.10.900.10:FF:000012">
    <property type="entry name" value="Putative DE-cadherin"/>
    <property type="match status" value="1"/>
</dbReference>
<evidence type="ECO:0000256" key="11">
    <source>
        <dbReference type="ARBA" id="ARBA00023180"/>
    </source>
</evidence>
<feature type="domain" description="Laminin G" evidence="19">
    <location>
        <begin position="1101"/>
        <end position="1289"/>
    </location>
</feature>
<evidence type="ECO:0000256" key="10">
    <source>
        <dbReference type="ARBA" id="ARBA00023157"/>
    </source>
</evidence>
<feature type="signal peptide" evidence="18">
    <location>
        <begin position="1"/>
        <end position="19"/>
    </location>
</feature>
<keyword evidence="7 14" id="KW-0130">Cell adhesion</keyword>
<dbReference type="GO" id="GO:0001736">
    <property type="term" value="P:establishment of planar polarity"/>
    <property type="evidence" value="ECO:0007669"/>
    <property type="project" value="UniProtKB-ARBA"/>
</dbReference>
<dbReference type="GO" id="GO:0098858">
    <property type="term" value="C:actin-based cell projection"/>
    <property type="evidence" value="ECO:0007669"/>
    <property type="project" value="UniProtKB-ARBA"/>
</dbReference>
<evidence type="ECO:0000256" key="14">
    <source>
        <dbReference type="RuleBase" id="RU003318"/>
    </source>
</evidence>
<evidence type="ECO:0000256" key="9">
    <source>
        <dbReference type="ARBA" id="ARBA00023136"/>
    </source>
</evidence>
<dbReference type="GO" id="GO:0035239">
    <property type="term" value="P:tube morphogenesis"/>
    <property type="evidence" value="ECO:0007669"/>
    <property type="project" value="UniProtKB-ARBA"/>
</dbReference>
<feature type="domain" description="Cadherin" evidence="20">
    <location>
        <begin position="597"/>
        <end position="709"/>
    </location>
</feature>
<evidence type="ECO:0000313" key="21">
    <source>
        <dbReference type="EMBL" id="BAD91050.1"/>
    </source>
</evidence>
<dbReference type="Gene3D" id="2.60.120.200">
    <property type="match status" value="1"/>
</dbReference>
<feature type="transmembrane region" description="Helical" evidence="17">
    <location>
        <begin position="1305"/>
        <end position="1325"/>
    </location>
</feature>
<dbReference type="PROSITE" id="PS50025">
    <property type="entry name" value="LAM_G_DOMAIN"/>
    <property type="match status" value="1"/>
</dbReference>
<dbReference type="GO" id="GO:0005509">
    <property type="term" value="F:calcium ion binding"/>
    <property type="evidence" value="ECO:0007669"/>
    <property type="project" value="UniProtKB-UniRule"/>
</dbReference>
<dbReference type="PROSITE" id="PS00232">
    <property type="entry name" value="CADHERIN_1"/>
    <property type="match status" value="2"/>
</dbReference>
<dbReference type="GO" id="GO:0034332">
    <property type="term" value="P:adherens junction organization"/>
    <property type="evidence" value="ECO:0007669"/>
    <property type="project" value="TreeGrafter"/>
</dbReference>
<dbReference type="GO" id="GO:0007043">
    <property type="term" value="P:cell-cell junction assembly"/>
    <property type="evidence" value="ECO:0007669"/>
    <property type="project" value="TreeGrafter"/>
</dbReference>
<feature type="domain" description="Cadherin" evidence="20">
    <location>
        <begin position="504"/>
        <end position="596"/>
    </location>
</feature>
<dbReference type="PRINTS" id="PR00205">
    <property type="entry name" value="CADHERIN"/>
</dbReference>
<dbReference type="CDD" id="cd00054">
    <property type="entry name" value="EGF_CA"/>
    <property type="match status" value="1"/>
</dbReference>
<dbReference type="Gene3D" id="2.10.25.10">
    <property type="entry name" value="Laminin"/>
    <property type="match status" value="1"/>
</dbReference>
<protein>
    <submittedName>
        <fullName evidence="21">Gb1-cadherin</fullName>
    </submittedName>
</protein>
<dbReference type="GO" id="GO:0007297">
    <property type="term" value="P:follicle cell of egg chamber migration"/>
    <property type="evidence" value="ECO:0007669"/>
    <property type="project" value="UniProtKB-ARBA"/>
</dbReference>
<proteinExistence type="evidence at transcript level"/>
<dbReference type="GO" id="GO:0008104">
    <property type="term" value="P:intracellular protein localization"/>
    <property type="evidence" value="ECO:0007669"/>
    <property type="project" value="UniProtKB-ARBA"/>
</dbReference>
<dbReference type="InterPro" id="IPR039808">
    <property type="entry name" value="Cadherin"/>
</dbReference>
<dbReference type="PROSITE" id="PS00022">
    <property type="entry name" value="EGF_1"/>
    <property type="match status" value="1"/>
</dbReference>
<dbReference type="InterPro" id="IPR002126">
    <property type="entry name" value="Cadherin-like_dom"/>
</dbReference>
<keyword evidence="9 17" id="KW-0472">Membrane</keyword>
<dbReference type="GO" id="GO:0044331">
    <property type="term" value="P:cell-cell adhesion mediated by cadherin"/>
    <property type="evidence" value="ECO:0007669"/>
    <property type="project" value="TreeGrafter"/>
</dbReference>
<keyword evidence="8 17" id="KW-1133">Transmembrane helix</keyword>
<feature type="compositionally biased region" description="Polar residues" evidence="16">
    <location>
        <begin position="1472"/>
        <end position="1481"/>
    </location>
</feature>
<feature type="compositionally biased region" description="Acidic residues" evidence="16">
    <location>
        <begin position="1462"/>
        <end position="1471"/>
    </location>
</feature>
<dbReference type="FunFam" id="2.60.40.60:FF:000092">
    <property type="entry name" value="Protocadherin 8"/>
    <property type="match status" value="1"/>
</dbReference>
<dbReference type="Pfam" id="PF24811">
    <property type="entry name" value="Ig_Shg"/>
    <property type="match status" value="1"/>
</dbReference>
<dbReference type="Pfam" id="PF01049">
    <property type="entry name" value="CADH_Y-type_LIR"/>
    <property type="match status" value="1"/>
</dbReference>
<feature type="domain" description="Cadherin" evidence="20">
    <location>
        <begin position="719"/>
        <end position="820"/>
    </location>
</feature>
<dbReference type="SUPFAM" id="SSF49899">
    <property type="entry name" value="Concanavalin A-like lectins/glucanases"/>
    <property type="match status" value="1"/>
</dbReference>
<dbReference type="FunFam" id="2.60.40.60:FF:000032">
    <property type="entry name" value="FAT atypical cadherin 1"/>
    <property type="match status" value="1"/>
</dbReference>
<evidence type="ECO:0000259" key="19">
    <source>
        <dbReference type="PROSITE" id="PS50025"/>
    </source>
</evidence>
<feature type="chain" id="PRO_5004253680" evidence="18">
    <location>
        <begin position="20"/>
        <end position="1481"/>
    </location>
</feature>
<dbReference type="Gene3D" id="4.10.900.10">
    <property type="entry name" value="TCF3-CBD (Catenin binding domain)"/>
    <property type="match status" value="1"/>
</dbReference>
<dbReference type="SUPFAM" id="SSF49313">
    <property type="entry name" value="Cadherin-like"/>
    <property type="match status" value="8"/>
</dbReference>
<dbReference type="SMART" id="SM00112">
    <property type="entry name" value="CA"/>
    <property type="match status" value="7"/>
</dbReference>
<name>Q5CCT0_GRYBI</name>
<evidence type="ECO:0000256" key="15">
    <source>
        <dbReference type="RuleBase" id="RU004357"/>
    </source>
</evidence>
<dbReference type="InterPro" id="IPR013320">
    <property type="entry name" value="ConA-like_dom_sf"/>
</dbReference>